<gene>
    <name evidence="2" type="ORF">MWN34_07315</name>
</gene>
<reference evidence="2 3" key="1">
    <citation type="submission" date="2022-04" db="EMBL/GenBank/DDBJ databases">
        <authorList>
            <person name="Grouzdev D.S."/>
            <person name="Pantiukh K.S."/>
            <person name="Krutkina M.S."/>
        </authorList>
    </citation>
    <scope>NUCLEOTIDE SEQUENCE [LARGE SCALE GENOMIC DNA]</scope>
    <source>
        <strain evidence="2 3">6x-1</strain>
    </source>
</reference>
<feature type="region of interest" description="Disordered" evidence="1">
    <location>
        <begin position="1"/>
        <end position="63"/>
    </location>
</feature>
<name>A0ABT0D9T9_9HYPH</name>
<dbReference type="Proteomes" id="UP001203284">
    <property type="component" value="Unassembled WGS sequence"/>
</dbReference>
<comment type="caution">
    <text evidence="2">The sequence shown here is derived from an EMBL/GenBank/DDBJ whole genome shotgun (WGS) entry which is preliminary data.</text>
</comment>
<sequence length="63" mass="6463">MTDDDRIQSGSDAKPETPPGRKPDVPPAGPHAQPHLTNPDATPGTGMLPPVGEDEDPNAQPSG</sequence>
<protein>
    <recommendedName>
        <fullName evidence="4">Sigma-like protein</fullName>
    </recommendedName>
</protein>
<organism evidence="2 3">
    <name type="scientific">Ancylobacter crimeensis</name>
    <dbReference type="NCBI Taxonomy" id="2579147"/>
    <lineage>
        <taxon>Bacteria</taxon>
        <taxon>Pseudomonadati</taxon>
        <taxon>Pseudomonadota</taxon>
        <taxon>Alphaproteobacteria</taxon>
        <taxon>Hyphomicrobiales</taxon>
        <taxon>Xanthobacteraceae</taxon>
        <taxon>Ancylobacter</taxon>
    </lineage>
</organism>
<evidence type="ECO:0008006" key="4">
    <source>
        <dbReference type="Google" id="ProtNLM"/>
    </source>
</evidence>
<evidence type="ECO:0000313" key="2">
    <source>
        <dbReference type="EMBL" id="MCK0196721.1"/>
    </source>
</evidence>
<evidence type="ECO:0000256" key="1">
    <source>
        <dbReference type="SAM" id="MobiDB-lite"/>
    </source>
</evidence>
<dbReference type="EMBL" id="JALKCH010000004">
    <property type="protein sequence ID" value="MCK0196721.1"/>
    <property type="molecule type" value="Genomic_DNA"/>
</dbReference>
<proteinExistence type="predicted"/>
<dbReference type="RefSeq" id="WP_247028076.1">
    <property type="nucleotide sequence ID" value="NZ_JALKCH010000004.1"/>
</dbReference>
<keyword evidence="3" id="KW-1185">Reference proteome</keyword>
<evidence type="ECO:0000313" key="3">
    <source>
        <dbReference type="Proteomes" id="UP001203284"/>
    </source>
</evidence>
<accession>A0ABT0D9T9</accession>
<feature type="compositionally biased region" description="Basic and acidic residues" evidence="1">
    <location>
        <begin position="1"/>
        <end position="24"/>
    </location>
</feature>